<dbReference type="STRING" id="1774968.AUC68_13030"/>
<proteinExistence type="predicted"/>
<dbReference type="EMBL" id="LPWG01000003">
    <property type="protein sequence ID" value="ODS00865.1"/>
    <property type="molecule type" value="Genomic_DNA"/>
</dbReference>
<protein>
    <recommendedName>
        <fullName evidence="3">DUF192 domain-containing protein</fullName>
    </recommendedName>
</protein>
<keyword evidence="2" id="KW-1185">Reference proteome</keyword>
<comment type="caution">
    <text evidence="1">The sequence shown here is derived from an EMBL/GenBank/DDBJ whole genome shotgun (WGS) entry which is preliminary data.</text>
</comment>
<dbReference type="InterPro" id="IPR003795">
    <property type="entry name" value="DUF192"/>
</dbReference>
<dbReference type="Gene3D" id="2.60.120.1140">
    <property type="entry name" value="Protein of unknown function DUF192"/>
    <property type="match status" value="1"/>
</dbReference>
<accession>A0A1E3W4X0</accession>
<dbReference type="Pfam" id="PF02643">
    <property type="entry name" value="DUF192"/>
    <property type="match status" value="1"/>
</dbReference>
<dbReference type="RefSeq" id="WP_083240317.1">
    <property type="nucleotide sequence ID" value="NZ_LPWG01000003.1"/>
</dbReference>
<dbReference type="Proteomes" id="UP000094501">
    <property type="component" value="Unassembled WGS sequence"/>
</dbReference>
<dbReference type="InterPro" id="IPR038695">
    <property type="entry name" value="Saro_0823-like_sf"/>
</dbReference>
<dbReference type="AlphaFoldDB" id="A0A1E3W4X0"/>
<reference evidence="1 2" key="1">
    <citation type="journal article" date="2016" name="Environ. Microbiol.">
        <title>New Methyloceanibacter diversity from North Sea sediments includes methanotroph containing solely the soluble methane monooxygenase.</title>
        <authorList>
            <person name="Vekeman B."/>
            <person name="Kerckhof F.M."/>
            <person name="Cremers G."/>
            <person name="de Vos P."/>
            <person name="Vandamme P."/>
            <person name="Boon N."/>
            <person name="Op den Camp H.J."/>
            <person name="Heylen K."/>
        </authorList>
    </citation>
    <scope>NUCLEOTIDE SEQUENCE [LARGE SCALE GENOMIC DNA]</scope>
    <source>
        <strain evidence="1 2">R-67174</strain>
    </source>
</reference>
<evidence type="ECO:0000313" key="2">
    <source>
        <dbReference type="Proteomes" id="UP000094501"/>
    </source>
</evidence>
<dbReference type="PANTHER" id="PTHR37953">
    <property type="entry name" value="UPF0127 PROTEIN MJ1496"/>
    <property type="match status" value="1"/>
</dbReference>
<name>A0A1E3W4X0_9HYPH</name>
<dbReference type="PANTHER" id="PTHR37953:SF1">
    <property type="entry name" value="UPF0127 PROTEIN MJ1496"/>
    <property type="match status" value="1"/>
</dbReference>
<sequence>MVPFASGHAEGTGTLVLKTHSGDHAYTVEIAEDPGEKARGLMFRRDLPKDHGMIFLYDPPQPTSMWMRNTAIPLDMIFITEQGTVLRIEANTEPFSTDIISSGGETVAVLELNAGEAAKVGLKPGDRVVFPGLGTEKALESEGTGLW</sequence>
<evidence type="ECO:0008006" key="3">
    <source>
        <dbReference type="Google" id="ProtNLM"/>
    </source>
</evidence>
<gene>
    <name evidence="1" type="ORF">AUC68_13030</name>
</gene>
<organism evidence="1 2">
    <name type="scientific">Methyloceanibacter methanicus</name>
    <dbReference type="NCBI Taxonomy" id="1774968"/>
    <lineage>
        <taxon>Bacteria</taxon>
        <taxon>Pseudomonadati</taxon>
        <taxon>Pseudomonadota</taxon>
        <taxon>Alphaproteobacteria</taxon>
        <taxon>Hyphomicrobiales</taxon>
        <taxon>Hyphomicrobiaceae</taxon>
        <taxon>Methyloceanibacter</taxon>
    </lineage>
</organism>
<dbReference type="OrthoDB" id="9808290at2"/>
<evidence type="ECO:0000313" key="1">
    <source>
        <dbReference type="EMBL" id="ODS00865.1"/>
    </source>
</evidence>